<name>A0A0C2SVX7_AMAMK</name>
<keyword evidence="5 9" id="KW-0560">Oxidoreductase</keyword>
<dbReference type="GO" id="GO:0016705">
    <property type="term" value="F:oxidoreductase activity, acting on paired donors, with incorporation or reduction of molecular oxygen"/>
    <property type="evidence" value="ECO:0007669"/>
    <property type="project" value="InterPro"/>
</dbReference>
<dbReference type="PRINTS" id="PR00385">
    <property type="entry name" value="P450"/>
</dbReference>
<dbReference type="InterPro" id="IPR047146">
    <property type="entry name" value="Cyt_P450_E_CYP52_fungi"/>
</dbReference>
<evidence type="ECO:0000256" key="4">
    <source>
        <dbReference type="ARBA" id="ARBA00022723"/>
    </source>
</evidence>
<evidence type="ECO:0000256" key="9">
    <source>
        <dbReference type="RuleBase" id="RU000461"/>
    </source>
</evidence>
<evidence type="ECO:0000256" key="6">
    <source>
        <dbReference type="ARBA" id="ARBA00023004"/>
    </source>
</evidence>
<evidence type="ECO:0008006" key="13">
    <source>
        <dbReference type="Google" id="ProtNLM"/>
    </source>
</evidence>
<comment type="similarity">
    <text evidence="2 9">Belongs to the cytochrome P450 family.</text>
</comment>
<evidence type="ECO:0000256" key="1">
    <source>
        <dbReference type="ARBA" id="ARBA00001971"/>
    </source>
</evidence>
<evidence type="ECO:0000313" key="11">
    <source>
        <dbReference type="EMBL" id="KIL58254.1"/>
    </source>
</evidence>
<evidence type="ECO:0000256" key="7">
    <source>
        <dbReference type="ARBA" id="ARBA00023033"/>
    </source>
</evidence>
<reference evidence="11 12" key="1">
    <citation type="submission" date="2014-04" db="EMBL/GenBank/DDBJ databases">
        <title>Evolutionary Origins and Diversification of the Mycorrhizal Mutualists.</title>
        <authorList>
            <consortium name="DOE Joint Genome Institute"/>
            <consortium name="Mycorrhizal Genomics Consortium"/>
            <person name="Kohler A."/>
            <person name="Kuo A."/>
            <person name="Nagy L.G."/>
            <person name="Floudas D."/>
            <person name="Copeland A."/>
            <person name="Barry K.W."/>
            <person name="Cichocki N."/>
            <person name="Veneault-Fourrey C."/>
            <person name="LaButti K."/>
            <person name="Lindquist E.A."/>
            <person name="Lipzen A."/>
            <person name="Lundell T."/>
            <person name="Morin E."/>
            <person name="Murat C."/>
            <person name="Riley R."/>
            <person name="Ohm R."/>
            <person name="Sun H."/>
            <person name="Tunlid A."/>
            <person name="Henrissat B."/>
            <person name="Grigoriev I.V."/>
            <person name="Hibbett D.S."/>
            <person name="Martin F."/>
        </authorList>
    </citation>
    <scope>NUCLEOTIDE SEQUENCE [LARGE SCALE GENOMIC DNA]</scope>
    <source>
        <strain evidence="11 12">Koide BX008</strain>
    </source>
</reference>
<evidence type="ECO:0000313" key="12">
    <source>
        <dbReference type="Proteomes" id="UP000054549"/>
    </source>
</evidence>
<feature type="transmembrane region" description="Helical" evidence="10">
    <location>
        <begin position="20"/>
        <end position="42"/>
    </location>
</feature>
<dbReference type="HOGENOM" id="CLU_001570_27_0_1"/>
<evidence type="ECO:0000256" key="8">
    <source>
        <dbReference type="PIRSR" id="PIRSR602401-1"/>
    </source>
</evidence>
<dbReference type="STRING" id="946122.A0A0C2SVX7"/>
<keyword evidence="10" id="KW-0472">Membrane</keyword>
<keyword evidence="4 8" id="KW-0479">Metal-binding</keyword>
<dbReference type="InterPro" id="IPR017972">
    <property type="entry name" value="Cyt_P450_CS"/>
</dbReference>
<keyword evidence="12" id="KW-1185">Reference proteome</keyword>
<dbReference type="GO" id="GO:0004497">
    <property type="term" value="F:monooxygenase activity"/>
    <property type="evidence" value="ECO:0007669"/>
    <property type="project" value="UniProtKB-KW"/>
</dbReference>
<feature type="transmembrane region" description="Helical" evidence="10">
    <location>
        <begin position="54"/>
        <end position="77"/>
    </location>
</feature>
<keyword evidence="3 8" id="KW-0349">Heme</keyword>
<dbReference type="PRINTS" id="PR00463">
    <property type="entry name" value="EP450I"/>
</dbReference>
<dbReference type="OrthoDB" id="1470350at2759"/>
<dbReference type="InterPro" id="IPR002401">
    <property type="entry name" value="Cyt_P450_E_grp-I"/>
</dbReference>
<dbReference type="Proteomes" id="UP000054549">
    <property type="component" value="Unassembled WGS sequence"/>
</dbReference>
<dbReference type="AlphaFoldDB" id="A0A0C2SVX7"/>
<dbReference type="InParanoid" id="A0A0C2SVX7"/>
<dbReference type="PANTHER" id="PTHR24287:SF1">
    <property type="entry name" value="P450, PUTATIVE (EUROFUNG)-RELATED"/>
    <property type="match status" value="1"/>
</dbReference>
<dbReference type="CDD" id="cd11063">
    <property type="entry name" value="CYP52"/>
    <property type="match status" value="1"/>
</dbReference>
<accession>A0A0C2SVX7</accession>
<dbReference type="Gene3D" id="1.10.630.10">
    <property type="entry name" value="Cytochrome P450"/>
    <property type="match status" value="1"/>
</dbReference>
<dbReference type="PANTHER" id="PTHR24287">
    <property type="entry name" value="P450, PUTATIVE (EUROFUNG)-RELATED"/>
    <property type="match status" value="1"/>
</dbReference>
<evidence type="ECO:0000256" key="3">
    <source>
        <dbReference type="ARBA" id="ARBA00022617"/>
    </source>
</evidence>
<proteinExistence type="inferred from homology"/>
<dbReference type="InterPro" id="IPR036396">
    <property type="entry name" value="Cyt_P450_sf"/>
</dbReference>
<organism evidence="11 12">
    <name type="scientific">Amanita muscaria (strain Koide BX008)</name>
    <dbReference type="NCBI Taxonomy" id="946122"/>
    <lineage>
        <taxon>Eukaryota</taxon>
        <taxon>Fungi</taxon>
        <taxon>Dikarya</taxon>
        <taxon>Basidiomycota</taxon>
        <taxon>Agaricomycotina</taxon>
        <taxon>Agaricomycetes</taxon>
        <taxon>Agaricomycetidae</taxon>
        <taxon>Agaricales</taxon>
        <taxon>Pluteineae</taxon>
        <taxon>Amanitaceae</taxon>
        <taxon>Amanita</taxon>
    </lineage>
</organism>
<evidence type="ECO:0000256" key="10">
    <source>
        <dbReference type="SAM" id="Phobius"/>
    </source>
</evidence>
<dbReference type="GO" id="GO:0005506">
    <property type="term" value="F:iron ion binding"/>
    <property type="evidence" value="ECO:0007669"/>
    <property type="project" value="InterPro"/>
</dbReference>
<dbReference type="PROSITE" id="PS00086">
    <property type="entry name" value="CYTOCHROME_P450"/>
    <property type="match status" value="1"/>
</dbReference>
<protein>
    <recommendedName>
        <fullName evidence="13">Cytochrome P450</fullName>
    </recommendedName>
</protein>
<keyword evidence="10" id="KW-1133">Transmembrane helix</keyword>
<keyword evidence="10" id="KW-0812">Transmembrane</keyword>
<dbReference type="SUPFAM" id="SSF48264">
    <property type="entry name" value="Cytochrome P450"/>
    <property type="match status" value="1"/>
</dbReference>
<evidence type="ECO:0000256" key="5">
    <source>
        <dbReference type="ARBA" id="ARBA00023002"/>
    </source>
</evidence>
<dbReference type="GO" id="GO:0020037">
    <property type="term" value="F:heme binding"/>
    <property type="evidence" value="ECO:0007669"/>
    <property type="project" value="InterPro"/>
</dbReference>
<dbReference type="EMBL" id="KN818343">
    <property type="protein sequence ID" value="KIL58254.1"/>
    <property type="molecule type" value="Genomic_DNA"/>
</dbReference>
<sequence>MHPYFHLGPSYLVAMDFLTPGVRLLAAGVPYVSVPVFGGMAIQRFMLKIYDVYVPTWAIATASIMIIPISGCISVFLKQVKDRRDAAVMGAQIVPKVRGNKFGNFDIVQMMTHVSEHGYPGDNLPEWFDTLGPAFNMYIFYSDVFVTASPEYIKLILATDFHNYVKGERLHHSMASVLGTGVFNSDGDMWRFHRSITRPAFTRDRISDYEMFDRHAKTVISQIKKRLKEGYAVDFQDLMSRFTLDTATEFLFGTCVHSLSAGLPYPHNIVSTTTRGAGSTVTTSSKAFSDAFLDALRVISDRQRYGWAWPLREILGDHTRKPMKIVDGYIQPIIKEALAKKRAEKMDEKGREGTSDHLEEGETLLDHLVQVTEDSKVIKDETLNIMIALISRDTTAGTLTFVLYLLATHPAVMARLRQEILEKVGAVKMPDQNDIRDLRYLRAVINETLRLFPIVPFNIRESVNATTWPHPDPTQKPFYIPAGTRLMYSVLIMQRRKDLWGPDADEFDPDRFLDDRLKKYLIKNSFIFLPFNAGPRICLGQQVCLPLLVLPV</sequence>
<evidence type="ECO:0000256" key="2">
    <source>
        <dbReference type="ARBA" id="ARBA00010617"/>
    </source>
</evidence>
<keyword evidence="7 9" id="KW-0503">Monooxygenase</keyword>
<keyword evidence="6 8" id="KW-0408">Iron</keyword>
<dbReference type="InterPro" id="IPR001128">
    <property type="entry name" value="Cyt_P450"/>
</dbReference>
<gene>
    <name evidence="11" type="ORF">M378DRAFT_170840</name>
</gene>
<feature type="binding site" description="axial binding residue" evidence="8">
    <location>
        <position position="538"/>
    </location>
    <ligand>
        <name>heme</name>
        <dbReference type="ChEBI" id="CHEBI:30413"/>
    </ligand>
    <ligandPart>
        <name>Fe</name>
        <dbReference type="ChEBI" id="CHEBI:18248"/>
    </ligandPart>
</feature>
<dbReference type="Pfam" id="PF00067">
    <property type="entry name" value="p450"/>
    <property type="match status" value="1"/>
</dbReference>
<comment type="cofactor">
    <cofactor evidence="1 8">
        <name>heme</name>
        <dbReference type="ChEBI" id="CHEBI:30413"/>
    </cofactor>
</comment>